<keyword evidence="2" id="KW-1185">Reference proteome</keyword>
<organism evidence="1 2">
    <name type="scientific">Ceratodon purpureus</name>
    <name type="common">Fire moss</name>
    <name type="synonym">Dicranum purpureum</name>
    <dbReference type="NCBI Taxonomy" id="3225"/>
    <lineage>
        <taxon>Eukaryota</taxon>
        <taxon>Viridiplantae</taxon>
        <taxon>Streptophyta</taxon>
        <taxon>Embryophyta</taxon>
        <taxon>Bryophyta</taxon>
        <taxon>Bryophytina</taxon>
        <taxon>Bryopsida</taxon>
        <taxon>Dicranidae</taxon>
        <taxon>Pseudoditrichales</taxon>
        <taxon>Ditrichaceae</taxon>
        <taxon>Ceratodon</taxon>
    </lineage>
</organism>
<protein>
    <submittedName>
        <fullName evidence="1">Uncharacterized protein</fullName>
    </submittedName>
</protein>
<dbReference type="Proteomes" id="UP000822688">
    <property type="component" value="Chromosome 8"/>
</dbReference>
<name>A0A8T0H1X3_CERPU</name>
<evidence type="ECO:0000313" key="2">
    <source>
        <dbReference type="Proteomes" id="UP000822688"/>
    </source>
</evidence>
<sequence length="58" mass="6424">MTSVCITNKFDAHVVRTCDFPLEMVTALVVLHTIYLTHLVTGFGKHLTICSLVYESPG</sequence>
<accession>A0A8T0H1X3</accession>
<dbReference type="EMBL" id="CM026429">
    <property type="protein sequence ID" value="KAG0564088.1"/>
    <property type="molecule type" value="Genomic_DNA"/>
</dbReference>
<reference evidence="1" key="1">
    <citation type="submission" date="2020-06" db="EMBL/GenBank/DDBJ databases">
        <title>WGS assembly of Ceratodon purpureus strain R40.</title>
        <authorList>
            <person name="Carey S.B."/>
            <person name="Jenkins J."/>
            <person name="Shu S."/>
            <person name="Lovell J.T."/>
            <person name="Sreedasyam A."/>
            <person name="Maumus F."/>
            <person name="Tiley G.P."/>
            <person name="Fernandez-Pozo N."/>
            <person name="Barry K."/>
            <person name="Chen C."/>
            <person name="Wang M."/>
            <person name="Lipzen A."/>
            <person name="Daum C."/>
            <person name="Saski C.A."/>
            <person name="Payton A.C."/>
            <person name="Mcbreen J.C."/>
            <person name="Conrad R.E."/>
            <person name="Kollar L.M."/>
            <person name="Olsson S."/>
            <person name="Huttunen S."/>
            <person name="Landis J.B."/>
            <person name="Wickett N.J."/>
            <person name="Johnson M.G."/>
            <person name="Rensing S.A."/>
            <person name="Grimwood J."/>
            <person name="Schmutz J."/>
            <person name="Mcdaniel S.F."/>
        </authorList>
    </citation>
    <scope>NUCLEOTIDE SEQUENCE</scope>
    <source>
        <strain evidence="1">R40</strain>
    </source>
</reference>
<comment type="caution">
    <text evidence="1">The sequence shown here is derived from an EMBL/GenBank/DDBJ whole genome shotgun (WGS) entry which is preliminary data.</text>
</comment>
<evidence type="ECO:0000313" key="1">
    <source>
        <dbReference type="EMBL" id="KAG0564088.1"/>
    </source>
</evidence>
<gene>
    <name evidence="1" type="ORF">KC19_8G081700</name>
</gene>
<proteinExistence type="predicted"/>
<dbReference type="AlphaFoldDB" id="A0A8T0H1X3"/>